<dbReference type="AlphaFoldDB" id="A0AAJ1QJH7"/>
<comment type="caution">
    <text evidence="1">The sequence shown here is derived from an EMBL/GenBank/DDBJ whole genome shotgun (WGS) entry which is preliminary data.</text>
</comment>
<reference evidence="1" key="1">
    <citation type="submission" date="2023-06" db="EMBL/GenBank/DDBJ databases">
        <title>Comparative genomics of Bacillaceae isolates and their secondary metabolite potential.</title>
        <authorList>
            <person name="Song L."/>
            <person name="Nielsen L.J."/>
            <person name="Mohite O."/>
            <person name="Xu X."/>
            <person name="Weber T."/>
            <person name="Kovacs A.T."/>
        </authorList>
    </citation>
    <scope>NUCLEOTIDE SEQUENCE</scope>
    <source>
        <strain evidence="1">G1S1</strain>
    </source>
</reference>
<gene>
    <name evidence="1" type="ORF">QUF85_05110</name>
</gene>
<evidence type="ECO:0000313" key="1">
    <source>
        <dbReference type="EMBL" id="MDM5282676.1"/>
    </source>
</evidence>
<organism evidence="1 2">
    <name type="scientific">Peribacillus frigoritolerans</name>
    <dbReference type="NCBI Taxonomy" id="450367"/>
    <lineage>
        <taxon>Bacteria</taxon>
        <taxon>Bacillati</taxon>
        <taxon>Bacillota</taxon>
        <taxon>Bacilli</taxon>
        <taxon>Bacillales</taxon>
        <taxon>Bacillaceae</taxon>
        <taxon>Peribacillus</taxon>
    </lineage>
</organism>
<dbReference type="EMBL" id="JAUCFI010000003">
    <property type="protein sequence ID" value="MDM5282676.1"/>
    <property type="molecule type" value="Genomic_DNA"/>
</dbReference>
<proteinExistence type="predicted"/>
<protein>
    <submittedName>
        <fullName evidence="1">Uncharacterized protein</fullName>
    </submittedName>
</protein>
<evidence type="ECO:0000313" key="2">
    <source>
        <dbReference type="Proteomes" id="UP001238973"/>
    </source>
</evidence>
<name>A0AAJ1QJH7_9BACI</name>
<accession>A0AAJ1QJH7</accession>
<sequence>MKDLNYFLKLGMSNPEILLEDGKLREEFLEKLRRRNEVLERVETILLLSSDEAAGIQRVASFYEVDKKVIEKIVSRHLEELVGDGYTNGIFTRRSILRIGMLLEDNEIANEVMVQLLNISRVD</sequence>
<dbReference type="RefSeq" id="WP_289348941.1">
    <property type="nucleotide sequence ID" value="NZ_JAUCFI010000003.1"/>
</dbReference>
<dbReference type="Proteomes" id="UP001238973">
    <property type="component" value="Unassembled WGS sequence"/>
</dbReference>